<feature type="region of interest" description="Disordered" evidence="2">
    <location>
        <begin position="277"/>
        <end position="299"/>
    </location>
</feature>
<feature type="domain" description="WW" evidence="3">
    <location>
        <begin position="220"/>
        <end position="248"/>
    </location>
</feature>
<sequence length="1166" mass="128367">MGRRGRRQVLQLDDSSSSHQTRRHGYQSQQNEERSHAASNPLLNLVGQYSSDPEDDDEEDEKSDEETVESKQEEVTPSTSVCELQGLQVGIGQRQSDHLAKTEGSNIDFEVASFLAEIESISTEPKQHSGDKEEMLAQSDLDSAVLSEHRPRDYGYVLKSDANVDKEGDQLKKVKQSSSSAYKSMFVKGESEFVKQEEKLAHQDAKLEEDELPEEPLSQWQMVQDETTQYYYYWNTVTNEVTWEIPPDYTQYLLLYKEYEEKLAAIPDSRLKVLKKRREQKRQEKESKHLMTEVSSKNAKHLMTEVSSKNGHLGSTESSQAVTEEALLQRSSKHQKTSHPHKEKKDDVELAPQLSVATSNGERNDIEGENSIQKLITVHGLSAEEADHSATHIVTAVHHEAASLPSSENAKPFAGGVDDTAKVKSQESAFILADETSHFVPVLEEVKDHVVPVSLEANKIDIQEKCATKSESFSQPELVSSANKDMLSGESVDDTKLTQSSAGSEGEKLSISAGPNTLDEDDDFDMDFDDIDDLDRALEKALEKKLEKKKAELQKLEMEHLVESSQAETAALPLSPSVTQNPESSNLPQEPQTDYLAIGAAAKDVDFKDVADTASDSSCGIQVSSKRKAEDSKSEEAEENRKPTEKKARLVAYDAYESDEEEELDKDEKMPEANDTQGQLEEAAGTEPIEVLSVSALLNQPPEVADSKTEVQEKADTALAKLAFLGVTETGLSRLQVIAVQLQTRLKDWQEGGLNSEYFFQRMSEVNATLQQYENSAVPPGWACHWDRSFRRYFYTNTTSGESQWDYPDPASGAVSGSDQTSFVEPLQATGQEDGSKTHTIVKPKASDSNVAGLKMSAHARLEEEEDLDGVAMSDGEIEAGKSNTSSMKIFSSAGHNELSSKSQSFIQSFFPGEPLPPGTELLFGLPPPPPPPLPPEEASIKEDHYICRDESSSDSSLCQDQASEDGSEMKSEELTRDEASMRVEDVTEVKGDQSVISKPPQLRFHGTASALSSGASGGPGDLLVPPSSESSDVFASSQVQNPLPQNYSEAHDVSVEQSDPAPGVKSRIGPERPDSPFIEENAKGLGGPASVSATGDAAGQEKQKKKKKEKTQLGSGGLSLKKKGVSSLVQKWQKVKREVEQEERANEQRQMAIRQQLDEWKKENS</sequence>
<dbReference type="SMART" id="SM00456">
    <property type="entry name" value="WW"/>
    <property type="match status" value="2"/>
</dbReference>
<dbReference type="STRING" id="400727.A0A2T7PJM0"/>
<dbReference type="InterPro" id="IPR036020">
    <property type="entry name" value="WW_dom_sf"/>
</dbReference>
<evidence type="ECO:0000256" key="1">
    <source>
        <dbReference type="SAM" id="Coils"/>
    </source>
</evidence>
<organism evidence="4 5">
    <name type="scientific">Pomacea canaliculata</name>
    <name type="common">Golden apple snail</name>
    <dbReference type="NCBI Taxonomy" id="400727"/>
    <lineage>
        <taxon>Eukaryota</taxon>
        <taxon>Metazoa</taxon>
        <taxon>Spiralia</taxon>
        <taxon>Lophotrochozoa</taxon>
        <taxon>Mollusca</taxon>
        <taxon>Gastropoda</taxon>
        <taxon>Caenogastropoda</taxon>
        <taxon>Architaenioglossa</taxon>
        <taxon>Ampullarioidea</taxon>
        <taxon>Ampullariidae</taxon>
        <taxon>Pomacea</taxon>
    </lineage>
</organism>
<dbReference type="Gene3D" id="2.20.70.10">
    <property type="match status" value="2"/>
</dbReference>
<dbReference type="AlphaFoldDB" id="A0A2T7PJM0"/>
<proteinExistence type="predicted"/>
<feature type="compositionally biased region" description="Basic and acidic residues" evidence="2">
    <location>
        <begin position="968"/>
        <end position="992"/>
    </location>
</feature>
<dbReference type="Proteomes" id="UP000245119">
    <property type="component" value="Linkage Group LG3"/>
</dbReference>
<feature type="region of interest" description="Disordered" evidence="2">
    <location>
        <begin position="613"/>
        <end position="680"/>
    </location>
</feature>
<dbReference type="PANTHER" id="PTHR46697">
    <property type="entry name" value="FORMIN-BINDING PROTEIN 4"/>
    <property type="match status" value="1"/>
</dbReference>
<dbReference type="CDD" id="cd00201">
    <property type="entry name" value="WW"/>
    <property type="match status" value="2"/>
</dbReference>
<evidence type="ECO:0000259" key="3">
    <source>
        <dbReference type="PROSITE" id="PS50020"/>
    </source>
</evidence>
<feature type="compositionally biased region" description="Polar residues" evidence="2">
    <location>
        <begin position="614"/>
        <end position="623"/>
    </location>
</feature>
<feature type="region of interest" description="Disordered" evidence="2">
    <location>
        <begin position="908"/>
        <end position="1126"/>
    </location>
</feature>
<feature type="compositionally biased region" description="Pro residues" evidence="2">
    <location>
        <begin position="926"/>
        <end position="936"/>
    </location>
</feature>
<feature type="region of interest" description="Disordered" evidence="2">
    <location>
        <begin position="1"/>
        <end position="83"/>
    </location>
</feature>
<feature type="domain" description="WW" evidence="3">
    <location>
        <begin position="776"/>
        <end position="810"/>
    </location>
</feature>
<dbReference type="PROSITE" id="PS01159">
    <property type="entry name" value="WW_DOMAIN_1"/>
    <property type="match status" value="1"/>
</dbReference>
<accession>A0A2T7PJM0</accession>
<feature type="compositionally biased region" description="Polar residues" evidence="2">
    <location>
        <begin position="471"/>
        <end position="483"/>
    </location>
</feature>
<comment type="caution">
    <text evidence="4">The sequence shown here is derived from an EMBL/GenBank/DDBJ whole genome shotgun (WGS) entry which is preliminary data.</text>
</comment>
<feature type="compositionally biased region" description="Low complexity" evidence="2">
    <location>
        <begin position="908"/>
        <end position="925"/>
    </location>
</feature>
<feature type="compositionally biased region" description="Basic and acidic residues" evidence="2">
    <location>
        <begin position="627"/>
        <end position="648"/>
    </location>
</feature>
<feature type="compositionally biased region" description="Basic and acidic residues" evidence="2">
    <location>
        <begin position="281"/>
        <end position="291"/>
    </location>
</feature>
<dbReference type="InterPro" id="IPR053076">
    <property type="entry name" value="WW_domain_protein"/>
</dbReference>
<dbReference type="OMA" id="QDGDGHR"/>
<feature type="region of interest" description="Disordered" evidence="2">
    <location>
        <begin position="471"/>
        <end position="525"/>
    </location>
</feature>
<dbReference type="Pfam" id="PF00397">
    <property type="entry name" value="WW"/>
    <property type="match status" value="2"/>
</dbReference>
<feature type="compositionally biased region" description="Basic and acidic residues" evidence="2">
    <location>
        <begin position="939"/>
        <end position="952"/>
    </location>
</feature>
<feature type="compositionally biased region" description="Polar residues" evidence="2">
    <location>
        <begin position="1028"/>
        <end position="1049"/>
    </location>
</feature>
<protein>
    <recommendedName>
        <fullName evidence="3">WW domain-containing protein</fullName>
    </recommendedName>
</protein>
<keyword evidence="5" id="KW-1185">Reference proteome</keyword>
<reference evidence="4 5" key="1">
    <citation type="submission" date="2018-04" db="EMBL/GenBank/DDBJ databases">
        <title>The genome of golden apple snail Pomacea canaliculata provides insight into stress tolerance and invasive adaptation.</title>
        <authorList>
            <person name="Liu C."/>
            <person name="Liu B."/>
            <person name="Ren Y."/>
            <person name="Zhang Y."/>
            <person name="Wang H."/>
            <person name="Li S."/>
            <person name="Jiang F."/>
            <person name="Yin L."/>
            <person name="Zhang G."/>
            <person name="Qian W."/>
            <person name="Fan W."/>
        </authorList>
    </citation>
    <scope>NUCLEOTIDE SEQUENCE [LARGE SCALE GENOMIC DNA]</scope>
    <source>
        <strain evidence="4">SZHN2017</strain>
        <tissue evidence="4">Muscle</tissue>
    </source>
</reference>
<keyword evidence="1" id="KW-0175">Coiled coil</keyword>
<feature type="coiled-coil region" evidence="1">
    <location>
        <begin position="531"/>
        <end position="568"/>
    </location>
</feature>
<dbReference type="SUPFAM" id="SSF51045">
    <property type="entry name" value="WW domain"/>
    <property type="match status" value="2"/>
</dbReference>
<feature type="compositionally biased region" description="Basic residues" evidence="2">
    <location>
        <begin position="331"/>
        <end position="342"/>
    </location>
</feature>
<dbReference type="EMBL" id="PZQS01000003">
    <property type="protein sequence ID" value="PVD33594.1"/>
    <property type="molecule type" value="Genomic_DNA"/>
</dbReference>
<name>A0A2T7PJM0_POMCA</name>
<dbReference type="InterPro" id="IPR001202">
    <property type="entry name" value="WW_dom"/>
</dbReference>
<dbReference type="PROSITE" id="PS50020">
    <property type="entry name" value="WW_DOMAIN_2"/>
    <property type="match status" value="2"/>
</dbReference>
<feature type="compositionally biased region" description="Acidic residues" evidence="2">
    <location>
        <begin position="656"/>
        <end position="665"/>
    </location>
</feature>
<evidence type="ECO:0000256" key="2">
    <source>
        <dbReference type="SAM" id="MobiDB-lite"/>
    </source>
</evidence>
<dbReference type="OrthoDB" id="2444812at2759"/>
<evidence type="ECO:0000313" key="4">
    <source>
        <dbReference type="EMBL" id="PVD33594.1"/>
    </source>
</evidence>
<feature type="compositionally biased region" description="Acidic residues" evidence="2">
    <location>
        <begin position="52"/>
        <end position="67"/>
    </location>
</feature>
<dbReference type="PANTHER" id="PTHR46697:SF1">
    <property type="entry name" value="FORMIN-BINDING PROTEIN 4"/>
    <property type="match status" value="1"/>
</dbReference>
<gene>
    <name evidence="4" type="ORF">C0Q70_04851</name>
</gene>
<feature type="region of interest" description="Disordered" evidence="2">
    <location>
        <begin position="327"/>
        <end position="367"/>
    </location>
</feature>
<evidence type="ECO:0000313" key="5">
    <source>
        <dbReference type="Proteomes" id="UP000245119"/>
    </source>
</evidence>